<feature type="compositionally biased region" description="Acidic residues" evidence="1">
    <location>
        <begin position="18"/>
        <end position="29"/>
    </location>
</feature>
<protein>
    <recommendedName>
        <fullName evidence="4">PiggyBac transposable element-derived protein domain-containing protein</fullName>
    </recommendedName>
</protein>
<comment type="caution">
    <text evidence="2">The sequence shown here is derived from an EMBL/GenBank/DDBJ whole genome shotgun (WGS) entry which is preliminary data.</text>
</comment>
<name>A0A8K0C5W0_IGNLU</name>
<accession>A0A8K0C5W0</accession>
<dbReference type="Proteomes" id="UP000801492">
    <property type="component" value="Unassembled WGS sequence"/>
</dbReference>
<sequence length="275" mass="31227">MSYKGQQAYLQSLLVSVDDSENNDEDEVQAFEKNKSDDEWLPQPARDSNRYPVDEEVSDVEDVFANTNIRIELNSDDEEDISMILTMLMTRNQPERTSREGFGHSVQKFRDKRHYGQLFLHVANSTITAFVEFIGCGNFETKQGIYTTRNESLHQLSLFGFSEDGITTARKVVFYNMIKVACLASYIIYAYNNYLAKKSSHSPQNFRQELGKSLTMPSIESRSQMPHVVKIFSTRLATELMLGHPIIRAPLASTSAVYSQDAKGRKPVVGSCYIC</sequence>
<proteinExistence type="predicted"/>
<evidence type="ECO:0000256" key="1">
    <source>
        <dbReference type="SAM" id="MobiDB-lite"/>
    </source>
</evidence>
<organism evidence="2 3">
    <name type="scientific">Ignelater luminosus</name>
    <name type="common">Cucubano</name>
    <name type="synonym">Pyrophorus luminosus</name>
    <dbReference type="NCBI Taxonomy" id="2038154"/>
    <lineage>
        <taxon>Eukaryota</taxon>
        <taxon>Metazoa</taxon>
        <taxon>Ecdysozoa</taxon>
        <taxon>Arthropoda</taxon>
        <taxon>Hexapoda</taxon>
        <taxon>Insecta</taxon>
        <taxon>Pterygota</taxon>
        <taxon>Neoptera</taxon>
        <taxon>Endopterygota</taxon>
        <taxon>Coleoptera</taxon>
        <taxon>Polyphaga</taxon>
        <taxon>Elateriformia</taxon>
        <taxon>Elateroidea</taxon>
        <taxon>Elateridae</taxon>
        <taxon>Agrypninae</taxon>
        <taxon>Pyrophorini</taxon>
        <taxon>Ignelater</taxon>
    </lineage>
</organism>
<evidence type="ECO:0008006" key="4">
    <source>
        <dbReference type="Google" id="ProtNLM"/>
    </source>
</evidence>
<dbReference type="EMBL" id="VTPC01091200">
    <property type="protein sequence ID" value="KAF2879251.1"/>
    <property type="molecule type" value="Genomic_DNA"/>
</dbReference>
<reference evidence="2" key="1">
    <citation type="submission" date="2019-08" db="EMBL/GenBank/DDBJ databases">
        <title>The genome of the North American firefly Photinus pyralis.</title>
        <authorList>
            <consortium name="Photinus pyralis genome working group"/>
            <person name="Fallon T.R."/>
            <person name="Sander Lower S.E."/>
            <person name="Weng J.-K."/>
        </authorList>
    </citation>
    <scope>NUCLEOTIDE SEQUENCE</scope>
    <source>
        <strain evidence="2">TRF0915ILg1</strain>
        <tissue evidence="2">Whole body</tissue>
    </source>
</reference>
<evidence type="ECO:0000313" key="2">
    <source>
        <dbReference type="EMBL" id="KAF2879251.1"/>
    </source>
</evidence>
<feature type="region of interest" description="Disordered" evidence="1">
    <location>
        <begin position="16"/>
        <end position="50"/>
    </location>
</feature>
<dbReference type="AlphaFoldDB" id="A0A8K0C5W0"/>
<gene>
    <name evidence="2" type="ORF">ILUMI_26920</name>
</gene>
<keyword evidence="3" id="KW-1185">Reference proteome</keyword>
<evidence type="ECO:0000313" key="3">
    <source>
        <dbReference type="Proteomes" id="UP000801492"/>
    </source>
</evidence>